<dbReference type="CDD" id="cd16833">
    <property type="entry name" value="YfiH"/>
    <property type="match status" value="1"/>
</dbReference>
<comment type="catalytic activity">
    <reaction evidence="7">
        <text>adenosine + H2O + H(+) = inosine + NH4(+)</text>
        <dbReference type="Rhea" id="RHEA:24408"/>
        <dbReference type="ChEBI" id="CHEBI:15377"/>
        <dbReference type="ChEBI" id="CHEBI:15378"/>
        <dbReference type="ChEBI" id="CHEBI:16335"/>
        <dbReference type="ChEBI" id="CHEBI:17596"/>
        <dbReference type="ChEBI" id="CHEBI:28938"/>
        <dbReference type="EC" id="3.5.4.4"/>
    </reaction>
    <physiologicalReaction direction="left-to-right" evidence="7">
        <dbReference type="Rhea" id="RHEA:24409"/>
    </physiologicalReaction>
</comment>
<comment type="similarity">
    <text evidence="2">Belongs to the purine nucleoside phosphorylase YfiH/LACC1 family.</text>
</comment>
<keyword evidence="5" id="KW-0378">Hydrolase</keyword>
<dbReference type="InterPro" id="IPR038371">
    <property type="entry name" value="Cu_polyphenol_OxRdtase_sf"/>
</dbReference>
<accession>A0A381UDR9</accession>
<dbReference type="AlphaFoldDB" id="A0A381UDR9"/>
<gene>
    <name evidence="10" type="ORF">METZ01_LOCUS78612</name>
</gene>
<dbReference type="GO" id="GO:0005507">
    <property type="term" value="F:copper ion binding"/>
    <property type="evidence" value="ECO:0007669"/>
    <property type="project" value="TreeGrafter"/>
</dbReference>
<dbReference type="GO" id="GO:0016787">
    <property type="term" value="F:hydrolase activity"/>
    <property type="evidence" value="ECO:0007669"/>
    <property type="project" value="UniProtKB-KW"/>
</dbReference>
<evidence type="ECO:0008006" key="11">
    <source>
        <dbReference type="Google" id="ProtNLM"/>
    </source>
</evidence>
<protein>
    <recommendedName>
        <fullName evidence="11">Purine nucleoside phosphorylase</fullName>
    </recommendedName>
</protein>
<dbReference type="EMBL" id="UINC01006146">
    <property type="protein sequence ID" value="SVA25758.1"/>
    <property type="molecule type" value="Genomic_DNA"/>
</dbReference>
<dbReference type="Pfam" id="PF02578">
    <property type="entry name" value="Cu-oxidase_4"/>
    <property type="match status" value="1"/>
</dbReference>
<evidence type="ECO:0000256" key="9">
    <source>
        <dbReference type="ARBA" id="ARBA00049893"/>
    </source>
</evidence>
<dbReference type="GO" id="GO:0017061">
    <property type="term" value="F:S-methyl-5-thioadenosine phosphorylase activity"/>
    <property type="evidence" value="ECO:0007669"/>
    <property type="project" value="UniProtKB-EC"/>
</dbReference>
<keyword evidence="3" id="KW-0808">Transferase</keyword>
<evidence type="ECO:0000256" key="5">
    <source>
        <dbReference type="ARBA" id="ARBA00022801"/>
    </source>
</evidence>
<evidence type="ECO:0000256" key="4">
    <source>
        <dbReference type="ARBA" id="ARBA00022723"/>
    </source>
</evidence>
<reference evidence="10" key="1">
    <citation type="submission" date="2018-05" db="EMBL/GenBank/DDBJ databases">
        <authorList>
            <person name="Lanie J.A."/>
            <person name="Ng W.-L."/>
            <person name="Kazmierczak K.M."/>
            <person name="Andrzejewski T.M."/>
            <person name="Davidsen T.M."/>
            <person name="Wayne K.J."/>
            <person name="Tettelin H."/>
            <person name="Glass J.I."/>
            <person name="Rusch D."/>
            <person name="Podicherti R."/>
            <person name="Tsui H.-C.T."/>
            <person name="Winkler M.E."/>
        </authorList>
    </citation>
    <scope>NUCLEOTIDE SEQUENCE</scope>
</reference>
<comment type="catalytic activity">
    <reaction evidence="8">
        <text>adenosine + phosphate = alpha-D-ribose 1-phosphate + adenine</text>
        <dbReference type="Rhea" id="RHEA:27642"/>
        <dbReference type="ChEBI" id="CHEBI:16335"/>
        <dbReference type="ChEBI" id="CHEBI:16708"/>
        <dbReference type="ChEBI" id="CHEBI:43474"/>
        <dbReference type="ChEBI" id="CHEBI:57720"/>
        <dbReference type="EC" id="2.4.2.1"/>
    </reaction>
    <physiologicalReaction direction="left-to-right" evidence="8">
        <dbReference type="Rhea" id="RHEA:27643"/>
    </physiologicalReaction>
</comment>
<comment type="catalytic activity">
    <reaction evidence="9">
        <text>S-methyl-5'-thioadenosine + phosphate = 5-(methylsulfanyl)-alpha-D-ribose 1-phosphate + adenine</text>
        <dbReference type="Rhea" id="RHEA:11852"/>
        <dbReference type="ChEBI" id="CHEBI:16708"/>
        <dbReference type="ChEBI" id="CHEBI:17509"/>
        <dbReference type="ChEBI" id="CHEBI:43474"/>
        <dbReference type="ChEBI" id="CHEBI:58533"/>
        <dbReference type="EC" id="2.4.2.28"/>
    </reaction>
    <physiologicalReaction direction="left-to-right" evidence="9">
        <dbReference type="Rhea" id="RHEA:11853"/>
    </physiologicalReaction>
</comment>
<evidence type="ECO:0000256" key="3">
    <source>
        <dbReference type="ARBA" id="ARBA00022679"/>
    </source>
</evidence>
<dbReference type="SUPFAM" id="SSF64438">
    <property type="entry name" value="CNF1/YfiH-like putative cysteine hydrolases"/>
    <property type="match status" value="1"/>
</dbReference>
<name>A0A381UDR9_9ZZZZ</name>
<comment type="catalytic activity">
    <reaction evidence="1">
        <text>inosine + phosphate = alpha-D-ribose 1-phosphate + hypoxanthine</text>
        <dbReference type="Rhea" id="RHEA:27646"/>
        <dbReference type="ChEBI" id="CHEBI:17368"/>
        <dbReference type="ChEBI" id="CHEBI:17596"/>
        <dbReference type="ChEBI" id="CHEBI:43474"/>
        <dbReference type="ChEBI" id="CHEBI:57720"/>
        <dbReference type="EC" id="2.4.2.1"/>
    </reaction>
    <physiologicalReaction direction="left-to-right" evidence="1">
        <dbReference type="Rhea" id="RHEA:27647"/>
    </physiologicalReaction>
</comment>
<evidence type="ECO:0000313" key="10">
    <source>
        <dbReference type="EMBL" id="SVA25758.1"/>
    </source>
</evidence>
<sequence>MIGKKFMENFNLNPENKLLENHFKVPIIWMDQVHGKTIKEVKDSNKKLIEACDGVYTRLNSLALAVKTADCLPLILCSNDGLEIAAVHVGWRGLCSGIIEKAIEKFHSESDSLRSWLAPSISYLSYEVGQEVYESFLKNDSGSISSFFSSKVHGKWLLNLRLEAQRRLEKLGVKVISGDYCTFKDSDLFYSYRRNQSEGRMVTLVWREDEK</sequence>
<dbReference type="PANTHER" id="PTHR30616">
    <property type="entry name" value="UNCHARACTERIZED PROTEIN YFIH"/>
    <property type="match status" value="1"/>
</dbReference>
<keyword evidence="6" id="KW-0862">Zinc</keyword>
<proteinExistence type="inferred from homology"/>
<organism evidence="10">
    <name type="scientific">marine metagenome</name>
    <dbReference type="NCBI Taxonomy" id="408172"/>
    <lineage>
        <taxon>unclassified sequences</taxon>
        <taxon>metagenomes</taxon>
        <taxon>ecological metagenomes</taxon>
    </lineage>
</organism>
<keyword evidence="4" id="KW-0479">Metal-binding</keyword>
<dbReference type="PANTHER" id="PTHR30616:SF2">
    <property type="entry name" value="PURINE NUCLEOSIDE PHOSPHORYLASE LACC1"/>
    <property type="match status" value="1"/>
</dbReference>
<dbReference type="InterPro" id="IPR003730">
    <property type="entry name" value="Cu_polyphenol_OxRdtase"/>
</dbReference>
<evidence type="ECO:0000256" key="7">
    <source>
        <dbReference type="ARBA" id="ARBA00047989"/>
    </source>
</evidence>
<dbReference type="InterPro" id="IPR011324">
    <property type="entry name" value="Cytotoxic_necrot_fac-like_cat"/>
</dbReference>
<dbReference type="NCBIfam" id="TIGR00726">
    <property type="entry name" value="peptidoglycan editing factor PgeF"/>
    <property type="match status" value="1"/>
</dbReference>
<dbReference type="Gene3D" id="3.60.140.10">
    <property type="entry name" value="CNF1/YfiH-like putative cysteine hydrolases"/>
    <property type="match status" value="1"/>
</dbReference>
<evidence type="ECO:0000256" key="1">
    <source>
        <dbReference type="ARBA" id="ARBA00000553"/>
    </source>
</evidence>
<evidence type="ECO:0000256" key="6">
    <source>
        <dbReference type="ARBA" id="ARBA00022833"/>
    </source>
</evidence>
<evidence type="ECO:0000256" key="2">
    <source>
        <dbReference type="ARBA" id="ARBA00007353"/>
    </source>
</evidence>
<evidence type="ECO:0000256" key="8">
    <source>
        <dbReference type="ARBA" id="ARBA00048968"/>
    </source>
</evidence>